<name>A0ABQ7BGD8_BRACR</name>
<evidence type="ECO:0000313" key="1">
    <source>
        <dbReference type="EMBL" id="KAF3530990.1"/>
    </source>
</evidence>
<sequence>MKTARSFQLGGWPSWLRVRSNSAICQTGMVQLGGWPSWSRVRSSSAIRRAGLVQFGGWPSRSCCRSSSAIRRAGRISEDARILAKRQSLGSRIRVFDTMPRDVRDQCDGFRARPSPRYVLGLRDLYGRNQASLRGQFLNPPKVLTKISDVLYSAITLVSGVQELSLRDGLVCLGR</sequence>
<organism evidence="1 2">
    <name type="scientific">Brassica cretica</name>
    <name type="common">Mustard</name>
    <dbReference type="NCBI Taxonomy" id="69181"/>
    <lineage>
        <taxon>Eukaryota</taxon>
        <taxon>Viridiplantae</taxon>
        <taxon>Streptophyta</taxon>
        <taxon>Embryophyta</taxon>
        <taxon>Tracheophyta</taxon>
        <taxon>Spermatophyta</taxon>
        <taxon>Magnoliopsida</taxon>
        <taxon>eudicotyledons</taxon>
        <taxon>Gunneridae</taxon>
        <taxon>Pentapetalae</taxon>
        <taxon>rosids</taxon>
        <taxon>malvids</taxon>
        <taxon>Brassicales</taxon>
        <taxon>Brassicaceae</taxon>
        <taxon>Brassiceae</taxon>
        <taxon>Brassica</taxon>
    </lineage>
</organism>
<dbReference type="Proteomes" id="UP000266723">
    <property type="component" value="Unassembled WGS sequence"/>
</dbReference>
<proteinExistence type="predicted"/>
<gene>
    <name evidence="1" type="ORF">DY000_02040393</name>
</gene>
<accession>A0ABQ7BGD8</accession>
<comment type="caution">
    <text evidence="1">The sequence shown here is derived from an EMBL/GenBank/DDBJ whole genome shotgun (WGS) entry which is preliminary data.</text>
</comment>
<dbReference type="EMBL" id="QGKV02001507">
    <property type="protein sequence ID" value="KAF3530990.1"/>
    <property type="molecule type" value="Genomic_DNA"/>
</dbReference>
<keyword evidence="2" id="KW-1185">Reference proteome</keyword>
<reference evidence="1 2" key="1">
    <citation type="journal article" date="2020" name="BMC Genomics">
        <title>Intraspecific diversification of the crop wild relative Brassica cretica Lam. using demographic model selection.</title>
        <authorList>
            <person name="Kioukis A."/>
            <person name="Michalopoulou V.A."/>
            <person name="Briers L."/>
            <person name="Pirintsos S."/>
            <person name="Studholme D.J."/>
            <person name="Pavlidis P."/>
            <person name="Sarris P.F."/>
        </authorList>
    </citation>
    <scope>NUCLEOTIDE SEQUENCE [LARGE SCALE GENOMIC DNA]</scope>
    <source>
        <strain evidence="2">cv. PFS-1207/04</strain>
    </source>
</reference>
<protein>
    <submittedName>
        <fullName evidence="1">Uncharacterized protein</fullName>
    </submittedName>
</protein>
<evidence type="ECO:0000313" key="2">
    <source>
        <dbReference type="Proteomes" id="UP000266723"/>
    </source>
</evidence>